<keyword evidence="6 7" id="KW-0472">Membrane</keyword>
<keyword evidence="5 7" id="KW-1133">Transmembrane helix</keyword>
<comment type="subcellular location">
    <subcellularLocation>
        <location evidence="1">Cell membrane</location>
        <topology evidence="1">Multi-pass membrane protein</topology>
    </subcellularLocation>
</comment>
<dbReference type="Pfam" id="PF00528">
    <property type="entry name" value="BPD_transp_1"/>
    <property type="match status" value="1"/>
</dbReference>
<keyword evidence="3" id="KW-1003">Cell membrane</keyword>
<comment type="caution">
    <text evidence="9">The sequence shown here is derived from an EMBL/GenBank/DDBJ whole genome shotgun (WGS) entry which is preliminary data.</text>
</comment>
<evidence type="ECO:0000256" key="3">
    <source>
        <dbReference type="ARBA" id="ARBA00022475"/>
    </source>
</evidence>
<dbReference type="SUPFAM" id="SSF161098">
    <property type="entry name" value="MetI-like"/>
    <property type="match status" value="1"/>
</dbReference>
<dbReference type="GO" id="GO:0005886">
    <property type="term" value="C:plasma membrane"/>
    <property type="evidence" value="ECO:0007669"/>
    <property type="project" value="UniProtKB-SubCell"/>
</dbReference>
<feature type="transmembrane region" description="Helical" evidence="7">
    <location>
        <begin position="77"/>
        <end position="98"/>
    </location>
</feature>
<dbReference type="AlphaFoldDB" id="A0A644ZXF4"/>
<feature type="transmembrane region" description="Helical" evidence="7">
    <location>
        <begin position="7"/>
        <end position="27"/>
    </location>
</feature>
<dbReference type="PANTHER" id="PTHR30193:SF37">
    <property type="entry name" value="INNER MEMBRANE ABC TRANSPORTER PERMEASE PROTEIN YCJO"/>
    <property type="match status" value="1"/>
</dbReference>
<evidence type="ECO:0000256" key="7">
    <source>
        <dbReference type="SAM" id="Phobius"/>
    </source>
</evidence>
<gene>
    <name evidence="9" type="primary">lacF_45</name>
    <name evidence="9" type="ORF">SDC9_92189</name>
</gene>
<evidence type="ECO:0000259" key="8">
    <source>
        <dbReference type="PROSITE" id="PS50928"/>
    </source>
</evidence>
<feature type="transmembrane region" description="Helical" evidence="7">
    <location>
        <begin position="151"/>
        <end position="172"/>
    </location>
</feature>
<proteinExistence type="predicted"/>
<name>A0A644ZXF4_9ZZZZ</name>
<reference evidence="9" key="1">
    <citation type="submission" date="2019-08" db="EMBL/GenBank/DDBJ databases">
        <authorList>
            <person name="Kucharzyk K."/>
            <person name="Murdoch R.W."/>
            <person name="Higgins S."/>
            <person name="Loffler F."/>
        </authorList>
    </citation>
    <scope>NUCLEOTIDE SEQUENCE</scope>
</reference>
<feature type="domain" description="ABC transmembrane type-1" evidence="8">
    <location>
        <begin position="73"/>
        <end position="286"/>
    </location>
</feature>
<evidence type="ECO:0000256" key="4">
    <source>
        <dbReference type="ARBA" id="ARBA00022692"/>
    </source>
</evidence>
<dbReference type="PROSITE" id="PS50928">
    <property type="entry name" value="ABC_TM1"/>
    <property type="match status" value="1"/>
</dbReference>
<evidence type="ECO:0000256" key="6">
    <source>
        <dbReference type="ARBA" id="ARBA00023136"/>
    </source>
</evidence>
<protein>
    <submittedName>
        <fullName evidence="9">Lactose transport system permease protein LacF</fullName>
    </submittedName>
</protein>
<dbReference type="PANTHER" id="PTHR30193">
    <property type="entry name" value="ABC TRANSPORTER PERMEASE PROTEIN"/>
    <property type="match status" value="1"/>
</dbReference>
<feature type="transmembrane region" description="Helical" evidence="7">
    <location>
        <begin position="110"/>
        <end position="131"/>
    </location>
</feature>
<feature type="transmembrane region" description="Helical" evidence="7">
    <location>
        <begin position="265"/>
        <end position="290"/>
    </location>
</feature>
<keyword evidence="4 7" id="KW-0812">Transmembrane</keyword>
<dbReference type="Gene3D" id="1.10.3720.10">
    <property type="entry name" value="MetI-like"/>
    <property type="match status" value="1"/>
</dbReference>
<accession>A0A644ZXF4</accession>
<keyword evidence="2" id="KW-0813">Transport</keyword>
<dbReference type="EMBL" id="VSSQ01010898">
    <property type="protein sequence ID" value="MPM45502.1"/>
    <property type="molecule type" value="Genomic_DNA"/>
</dbReference>
<evidence type="ECO:0000256" key="1">
    <source>
        <dbReference type="ARBA" id="ARBA00004651"/>
    </source>
</evidence>
<evidence type="ECO:0000313" key="9">
    <source>
        <dbReference type="EMBL" id="MPM45502.1"/>
    </source>
</evidence>
<dbReference type="InterPro" id="IPR035906">
    <property type="entry name" value="MetI-like_sf"/>
</dbReference>
<sequence length="296" mass="33290">MEKKRSASVHLTALLFILPAFLVYTLYTASSIFRTFQFSLHDWSGFGPVANSANIGFANYVKLFADERFLHAIKNNFLLVVVSIVFQLSTGMILALIINSKNKGTKFFRTIYPMPLLLSTVATGILWLLMFNPYTGLFNGLLRIISPDVRLSWLGSEQVVLFAVMFVICWQYSPQYMILLRAGMTNISAEVYEAAVIDGANKWQQFWKITFPLLSGTLKTSAVLSIVGSLKYFDLIWIMTGGGPNGYSELMATYMYRKAFTEDQMGYASSVASSMIVISLVVIIIVQFMLKQKDNQ</sequence>
<evidence type="ECO:0000256" key="5">
    <source>
        <dbReference type="ARBA" id="ARBA00022989"/>
    </source>
</evidence>
<evidence type="ECO:0000256" key="2">
    <source>
        <dbReference type="ARBA" id="ARBA00022448"/>
    </source>
</evidence>
<dbReference type="InterPro" id="IPR051393">
    <property type="entry name" value="ABC_transporter_permease"/>
</dbReference>
<dbReference type="GO" id="GO:0055085">
    <property type="term" value="P:transmembrane transport"/>
    <property type="evidence" value="ECO:0007669"/>
    <property type="project" value="InterPro"/>
</dbReference>
<dbReference type="InterPro" id="IPR000515">
    <property type="entry name" value="MetI-like"/>
</dbReference>
<dbReference type="CDD" id="cd06261">
    <property type="entry name" value="TM_PBP2"/>
    <property type="match status" value="1"/>
</dbReference>
<organism evidence="9">
    <name type="scientific">bioreactor metagenome</name>
    <dbReference type="NCBI Taxonomy" id="1076179"/>
    <lineage>
        <taxon>unclassified sequences</taxon>
        <taxon>metagenomes</taxon>
        <taxon>ecological metagenomes</taxon>
    </lineage>
</organism>